<dbReference type="EMBL" id="JXXN02000554">
    <property type="protein sequence ID" value="THD27009.1"/>
    <property type="molecule type" value="Genomic_DNA"/>
</dbReference>
<keyword evidence="5" id="KW-0653">Protein transport</keyword>
<dbReference type="Proteomes" id="UP000230066">
    <property type="component" value="Unassembled WGS sequence"/>
</dbReference>
<evidence type="ECO:0000256" key="9">
    <source>
        <dbReference type="ARBA" id="ARBA00037803"/>
    </source>
</evidence>
<dbReference type="InterPro" id="IPR011012">
    <property type="entry name" value="Longin-like_dom_sf"/>
</dbReference>
<keyword evidence="4 16" id="KW-0812">Transmembrane</keyword>
<dbReference type="GO" id="GO:0016192">
    <property type="term" value="P:vesicle-mediated transport"/>
    <property type="evidence" value="ECO:0007669"/>
    <property type="project" value="InterPro"/>
</dbReference>
<dbReference type="InterPro" id="IPR010908">
    <property type="entry name" value="Longin_dom"/>
</dbReference>
<dbReference type="GO" id="GO:0015031">
    <property type="term" value="P:protein transport"/>
    <property type="evidence" value="ECO:0007669"/>
    <property type="project" value="UniProtKB-KW"/>
</dbReference>
<evidence type="ECO:0000259" key="17">
    <source>
        <dbReference type="PROSITE" id="PS50859"/>
    </source>
</evidence>
<organism evidence="19 20">
    <name type="scientific">Fasciola hepatica</name>
    <name type="common">Liver fluke</name>
    <dbReference type="NCBI Taxonomy" id="6192"/>
    <lineage>
        <taxon>Eukaryota</taxon>
        <taxon>Metazoa</taxon>
        <taxon>Spiralia</taxon>
        <taxon>Lophotrochozoa</taxon>
        <taxon>Platyhelminthes</taxon>
        <taxon>Trematoda</taxon>
        <taxon>Digenea</taxon>
        <taxon>Plagiorchiida</taxon>
        <taxon>Echinostomata</taxon>
        <taxon>Echinostomatoidea</taxon>
        <taxon>Fasciolidae</taxon>
        <taxon>Fasciola</taxon>
    </lineage>
</organism>
<dbReference type="Gene3D" id="1.20.5.110">
    <property type="match status" value="1"/>
</dbReference>
<evidence type="ECO:0000259" key="18">
    <source>
        <dbReference type="PROSITE" id="PS50892"/>
    </source>
</evidence>
<dbReference type="PANTHER" id="PTHR21136">
    <property type="entry name" value="SNARE PROTEINS"/>
    <property type="match status" value="1"/>
</dbReference>
<dbReference type="Pfam" id="PF00957">
    <property type="entry name" value="Synaptobrevin"/>
    <property type="match status" value="1"/>
</dbReference>
<dbReference type="GO" id="GO:0030658">
    <property type="term" value="C:transport vesicle membrane"/>
    <property type="evidence" value="ECO:0007669"/>
    <property type="project" value="UniProtKB-SubCell"/>
</dbReference>
<feature type="transmembrane region" description="Helical" evidence="16">
    <location>
        <begin position="192"/>
        <end position="211"/>
    </location>
</feature>
<dbReference type="InterPro" id="IPR042855">
    <property type="entry name" value="V_SNARE_CC"/>
</dbReference>
<comment type="subcellular location">
    <subcellularLocation>
        <location evidence="12">Cytoplasmic vesicle</location>
        <location evidence="12">Phagosome membrane</location>
        <topology evidence="12">Single-pass type IV membrane protein</topology>
    </subcellularLocation>
    <subcellularLocation>
        <location evidence="9">Cytoplasmic vesicle</location>
        <location evidence="9">Secretory vesicle membrane</location>
        <topology evidence="9">Single-pass type IV membrane protein</topology>
    </subcellularLocation>
    <subcellularLocation>
        <location evidence="1">Endoplasmic reticulum membrane</location>
        <topology evidence="1">Single-pass type IV membrane protein</topology>
    </subcellularLocation>
    <subcellularLocation>
        <location evidence="8">Golgi apparatus</location>
        <location evidence="8">trans-Golgi network membrane</location>
        <topology evidence="8">Single-pass type IV membrane protein</topology>
    </subcellularLocation>
    <subcellularLocation>
        <location evidence="10">Late endosome membrane</location>
        <topology evidence="10">Single-pass type IV membrane protein</topology>
    </subcellularLocation>
    <subcellularLocation>
        <location evidence="11">Lysosome membrane</location>
        <topology evidence="11">Single-pass type IV membrane protein</topology>
    </subcellularLocation>
</comment>
<dbReference type="SUPFAM" id="SSF58038">
    <property type="entry name" value="SNARE fusion complex"/>
    <property type="match status" value="1"/>
</dbReference>
<comment type="caution">
    <text evidence="19">The sequence shown here is derived from an EMBL/GenBank/DDBJ whole genome shotgun (WGS) entry which is preliminary data.</text>
</comment>
<proteinExistence type="inferred from homology"/>
<evidence type="ECO:0000313" key="20">
    <source>
        <dbReference type="Proteomes" id="UP000230066"/>
    </source>
</evidence>
<comment type="similarity">
    <text evidence="2">Belongs to the synaptobrevin family.</text>
</comment>
<gene>
    <name evidence="19" type="ORF">D915_002216</name>
</gene>
<keyword evidence="7 16" id="KW-0472">Membrane</keyword>
<dbReference type="SUPFAM" id="SSF64356">
    <property type="entry name" value="SNARE-like"/>
    <property type="match status" value="1"/>
</dbReference>
<evidence type="ECO:0000256" key="14">
    <source>
        <dbReference type="ARBA" id="ARBA00042194"/>
    </source>
</evidence>
<dbReference type="PANTHER" id="PTHR21136:SF168">
    <property type="entry name" value="VESICLE-ASSOCIATED MEMBRANE PROTEIN 9"/>
    <property type="match status" value="1"/>
</dbReference>
<name>A0A4E0RDV7_FASHE</name>
<protein>
    <recommendedName>
        <fullName evidence="13">Vesicle-associated membrane protein 7</fullName>
    </recommendedName>
    <alternativeName>
        <fullName evidence="14">Synaptobrevin-like protein 1</fullName>
    </alternativeName>
</protein>
<reference evidence="19" key="1">
    <citation type="submission" date="2019-03" db="EMBL/GenBank/DDBJ databases">
        <title>Improved annotation for the trematode Fasciola hepatica.</title>
        <authorList>
            <person name="Choi Y.-J."/>
            <person name="Martin J."/>
            <person name="Mitreva M."/>
        </authorList>
    </citation>
    <scope>NUCLEOTIDE SEQUENCE [LARGE SCALE GENOMIC DNA]</scope>
</reference>
<feature type="domain" description="V-SNARE coiled-coil homology" evidence="18">
    <location>
        <begin position="126"/>
        <end position="186"/>
    </location>
</feature>
<dbReference type="AlphaFoldDB" id="A0A4E0RDV7"/>
<dbReference type="GO" id="GO:0005794">
    <property type="term" value="C:Golgi apparatus"/>
    <property type="evidence" value="ECO:0007669"/>
    <property type="project" value="UniProtKB-SubCell"/>
</dbReference>
<dbReference type="PROSITE" id="PS50892">
    <property type="entry name" value="V_SNARE"/>
    <property type="match status" value="1"/>
</dbReference>
<dbReference type="PRINTS" id="PR00219">
    <property type="entry name" value="SYNAPTOBREVN"/>
</dbReference>
<evidence type="ECO:0000256" key="10">
    <source>
        <dbReference type="ARBA" id="ARBA00037845"/>
    </source>
</evidence>
<evidence type="ECO:0000256" key="6">
    <source>
        <dbReference type="ARBA" id="ARBA00022989"/>
    </source>
</evidence>
<dbReference type="Gene3D" id="3.30.450.50">
    <property type="entry name" value="Longin domain"/>
    <property type="match status" value="1"/>
</dbReference>
<dbReference type="InterPro" id="IPR001388">
    <property type="entry name" value="Synaptobrevin-like"/>
</dbReference>
<dbReference type="GO" id="GO:0005789">
    <property type="term" value="C:endoplasmic reticulum membrane"/>
    <property type="evidence" value="ECO:0007669"/>
    <property type="project" value="UniProtKB-SubCell"/>
</dbReference>
<evidence type="ECO:0000256" key="8">
    <source>
        <dbReference type="ARBA" id="ARBA00037801"/>
    </source>
</evidence>
<evidence type="ECO:0000256" key="5">
    <source>
        <dbReference type="ARBA" id="ARBA00022927"/>
    </source>
</evidence>
<keyword evidence="15" id="KW-0175">Coiled coil</keyword>
<evidence type="ECO:0000256" key="13">
    <source>
        <dbReference type="ARBA" id="ARBA00039269"/>
    </source>
</evidence>
<evidence type="ECO:0000256" key="3">
    <source>
        <dbReference type="ARBA" id="ARBA00022448"/>
    </source>
</evidence>
<dbReference type="InterPro" id="IPR051097">
    <property type="entry name" value="Synaptobrevin-like_transport"/>
</dbReference>
<evidence type="ECO:0000256" key="2">
    <source>
        <dbReference type="ARBA" id="ARBA00008025"/>
    </source>
</evidence>
<evidence type="ECO:0000256" key="7">
    <source>
        <dbReference type="ARBA" id="ARBA00023136"/>
    </source>
</evidence>
<dbReference type="GO" id="GO:0031902">
    <property type="term" value="C:late endosome membrane"/>
    <property type="evidence" value="ECO:0007669"/>
    <property type="project" value="UniProtKB-SubCell"/>
</dbReference>
<dbReference type="GO" id="GO:0005765">
    <property type="term" value="C:lysosomal membrane"/>
    <property type="evidence" value="ECO:0007669"/>
    <property type="project" value="UniProtKB-SubCell"/>
</dbReference>
<evidence type="ECO:0000256" key="1">
    <source>
        <dbReference type="ARBA" id="ARBA00004163"/>
    </source>
</evidence>
<sequence>MSLFYCAIGTNSGISCEQSVANRNFPQLVQQYLSRNPGDQQIFYVEQGCGVHGLTVSGLSFVAVTSVETPRHQAVQFLTTLASDFVGKPGRVQATQTGGKGCMQHSYGPELQKLMSRWDQFKTHQQMAALQSTVDGVTNQLRQNMELVVQRGDRLDSLITKTSDLESSAQMFHATSKKVERKAMCAHLKMKFVIIGVGVAILVILILIILWQTGVFSKK</sequence>
<keyword evidence="20" id="KW-1185">Reference proteome</keyword>
<dbReference type="GO" id="GO:0030670">
    <property type="term" value="C:phagocytic vesicle membrane"/>
    <property type="evidence" value="ECO:0007669"/>
    <property type="project" value="UniProtKB-SubCell"/>
</dbReference>
<evidence type="ECO:0000256" key="15">
    <source>
        <dbReference type="PROSITE-ProRule" id="PRU00290"/>
    </source>
</evidence>
<evidence type="ECO:0000256" key="12">
    <source>
        <dbReference type="ARBA" id="ARBA00037875"/>
    </source>
</evidence>
<keyword evidence="3" id="KW-0813">Transport</keyword>
<evidence type="ECO:0000256" key="16">
    <source>
        <dbReference type="SAM" id="Phobius"/>
    </source>
</evidence>
<evidence type="ECO:0000256" key="11">
    <source>
        <dbReference type="ARBA" id="ARBA00037863"/>
    </source>
</evidence>
<evidence type="ECO:0000313" key="19">
    <source>
        <dbReference type="EMBL" id="THD27009.1"/>
    </source>
</evidence>
<keyword evidence="6 16" id="KW-1133">Transmembrane helix</keyword>
<accession>A0A4E0RDV7</accession>
<dbReference type="PROSITE" id="PS50859">
    <property type="entry name" value="LONGIN"/>
    <property type="match status" value="1"/>
</dbReference>
<evidence type="ECO:0000256" key="4">
    <source>
        <dbReference type="ARBA" id="ARBA00022692"/>
    </source>
</evidence>
<feature type="domain" description="Longin" evidence="17">
    <location>
        <begin position="52"/>
        <end position="115"/>
    </location>
</feature>